<feature type="region of interest" description="Disordered" evidence="1">
    <location>
        <begin position="17"/>
        <end position="52"/>
    </location>
</feature>
<gene>
    <name evidence="2" type="ORF">OCTVUL_1B003926</name>
</gene>
<keyword evidence="3" id="KW-1185">Reference proteome</keyword>
<dbReference type="EMBL" id="OX597840">
    <property type="protein sequence ID" value="CAI9741859.1"/>
    <property type="molecule type" value="Genomic_DNA"/>
</dbReference>
<evidence type="ECO:0000313" key="2">
    <source>
        <dbReference type="EMBL" id="CAI9741859.1"/>
    </source>
</evidence>
<feature type="compositionally biased region" description="Polar residues" evidence="1">
    <location>
        <begin position="41"/>
        <end position="52"/>
    </location>
</feature>
<accession>A0AA36FM06</accession>
<name>A0AA36FM06_OCTVU</name>
<organism evidence="2 3">
    <name type="scientific">Octopus vulgaris</name>
    <name type="common">Common octopus</name>
    <dbReference type="NCBI Taxonomy" id="6645"/>
    <lineage>
        <taxon>Eukaryota</taxon>
        <taxon>Metazoa</taxon>
        <taxon>Spiralia</taxon>
        <taxon>Lophotrochozoa</taxon>
        <taxon>Mollusca</taxon>
        <taxon>Cephalopoda</taxon>
        <taxon>Coleoidea</taxon>
        <taxon>Octopodiformes</taxon>
        <taxon>Octopoda</taxon>
        <taxon>Incirrata</taxon>
        <taxon>Octopodidae</taxon>
        <taxon>Octopus</taxon>
    </lineage>
</organism>
<evidence type="ECO:0000256" key="1">
    <source>
        <dbReference type="SAM" id="MobiDB-lite"/>
    </source>
</evidence>
<protein>
    <submittedName>
        <fullName evidence="2">Uncharacterized protein</fullName>
    </submittedName>
</protein>
<dbReference type="AlphaFoldDB" id="A0AA36FM06"/>
<dbReference type="Proteomes" id="UP001162480">
    <property type="component" value="Chromosome 27"/>
</dbReference>
<evidence type="ECO:0000313" key="3">
    <source>
        <dbReference type="Proteomes" id="UP001162480"/>
    </source>
</evidence>
<feature type="compositionally biased region" description="Polar residues" evidence="1">
    <location>
        <begin position="17"/>
        <end position="27"/>
    </location>
</feature>
<sequence length="99" mass="10627">MTSVTSLYEIKEPIRTPNSVSHRSSTTIDRKAVGGPVDIGSSASRNRKITLSSGAPPVGASSMLLKCFRKFTKYSSYSDSMPDIFCIQCDISGSRCPCG</sequence>
<proteinExistence type="predicted"/>
<reference evidence="2" key="1">
    <citation type="submission" date="2023-08" db="EMBL/GenBank/DDBJ databases">
        <authorList>
            <person name="Alioto T."/>
            <person name="Alioto T."/>
            <person name="Gomez Garrido J."/>
        </authorList>
    </citation>
    <scope>NUCLEOTIDE SEQUENCE</scope>
</reference>